<dbReference type="PANTHER" id="PTHR39214">
    <property type="entry name" value="MICROBODY (PEROXISOME) BIOGENESIS PROTEIN PEROXIN 8 (EUROFUNG)"/>
    <property type="match status" value="1"/>
</dbReference>
<reference evidence="1" key="2">
    <citation type="submission" date="2014-06" db="EMBL/GenBank/DDBJ databases">
        <title>The complete genome of Blastobotrys (Arxula) adeninivorans LS3 - a yeast of biotechnological interest.</title>
        <authorList>
            <person name="Kunze G."/>
            <person name="Gaillardin C."/>
            <person name="Czernicka M."/>
            <person name="Durrens P."/>
            <person name="Martin T."/>
            <person name="Boer E."/>
            <person name="Gabaldon T."/>
            <person name="Cruz J."/>
            <person name="Talla E."/>
            <person name="Marck C."/>
            <person name="Goffeau A."/>
            <person name="Barbe V."/>
            <person name="Baret P."/>
            <person name="Baronian K."/>
            <person name="Beier S."/>
            <person name="Bleykasten C."/>
            <person name="Bode R."/>
            <person name="Casaregola S."/>
            <person name="Despons L."/>
            <person name="Fairhead C."/>
            <person name="Giersberg M."/>
            <person name="Gierski P."/>
            <person name="Hahnel U."/>
            <person name="Hartmann A."/>
            <person name="Jankowska D."/>
            <person name="Jubin C."/>
            <person name="Jung P."/>
            <person name="Lafontaine I."/>
            <person name="Leh-Louis V."/>
            <person name="Lemaire M."/>
            <person name="Marcet-Houben M."/>
            <person name="Mascher M."/>
            <person name="Morel G."/>
            <person name="Richard G.-F."/>
            <person name="Riechen J."/>
            <person name="Sacerdot C."/>
            <person name="Sarkar A."/>
            <person name="Savel G."/>
            <person name="Schacherer J."/>
            <person name="Sherman D."/>
            <person name="Straub M.-L."/>
            <person name="Stein N."/>
            <person name="Thierry A."/>
            <person name="Trautwein-Schult A."/>
            <person name="Westhof E."/>
            <person name="Worch S."/>
            <person name="Dujon B."/>
            <person name="Souciet J.-L."/>
            <person name="Wincker P."/>
            <person name="Scholz U."/>
            <person name="Neuveglise N."/>
        </authorList>
    </citation>
    <scope>NUCLEOTIDE SEQUENCE</scope>
    <source>
        <strain evidence="1">LS3</strain>
    </source>
</reference>
<dbReference type="AlphaFoldDB" id="A0A060TCQ9"/>
<dbReference type="InterPro" id="IPR055334">
    <property type="entry name" value="PEX8-like"/>
</dbReference>
<dbReference type="EMBL" id="HG937694">
    <property type="protein sequence ID" value="CDP38708.1"/>
    <property type="molecule type" value="Genomic_DNA"/>
</dbReference>
<reference evidence="1" key="1">
    <citation type="submission" date="2014-02" db="EMBL/GenBank/DDBJ databases">
        <authorList>
            <person name="Genoscope - CEA"/>
        </authorList>
    </citation>
    <scope>NUCLEOTIDE SEQUENCE</scope>
    <source>
        <strain evidence="1">LS3</strain>
    </source>
</reference>
<organism evidence="1">
    <name type="scientific">Blastobotrys adeninivorans</name>
    <name type="common">Yeast</name>
    <name type="synonym">Arxula adeninivorans</name>
    <dbReference type="NCBI Taxonomy" id="409370"/>
    <lineage>
        <taxon>Eukaryota</taxon>
        <taxon>Fungi</taxon>
        <taxon>Dikarya</taxon>
        <taxon>Ascomycota</taxon>
        <taxon>Saccharomycotina</taxon>
        <taxon>Dipodascomycetes</taxon>
        <taxon>Dipodascales</taxon>
        <taxon>Trichomonascaceae</taxon>
        <taxon>Blastobotrys</taxon>
    </lineage>
</organism>
<name>A0A060TCQ9_BLAAD</name>
<dbReference type="PANTHER" id="PTHR39214:SF1">
    <property type="entry name" value="MICROBODY (PEROXISOME) BIOGENESIS PROTEIN PEROXIN 8 (EUROFUNG)"/>
    <property type="match status" value="1"/>
</dbReference>
<accession>A0A060TCQ9</accession>
<proteinExistence type="predicted"/>
<protein>
    <submittedName>
        <fullName evidence="1">ARAD1D40700p</fullName>
    </submittedName>
</protein>
<gene>
    <name evidence="1" type="ORF">GNLVRS02_ARAD1D40700g</name>
</gene>
<dbReference type="PhylomeDB" id="A0A060TCQ9"/>
<evidence type="ECO:0000313" key="1">
    <source>
        <dbReference type="EMBL" id="CDP38708.1"/>
    </source>
</evidence>
<sequence length="625" mass="69960">MERAIDITATLDVLVRDLRNNSFEAPTPPQNSALHRAVFYLPSIRNEPNIGLLVNELALSPHIIRLDDRVLVSALYLSEGIKSAAVRKAQITSPTIDLPDWVDAILRTCLGIEYNNPTQLWRTVPILCGLIKAKGLQGAPLLTKKQMHAAQKLMTTTISRFISQPDKAPLLVFCLAKVQSEIDVNIFESSIVHDSVLLGTVDLLYGPLGLNWESLPPLCTDQNARSSHPVFTHLSDLSHLVKLCVQQSRSNDSLDIALNAEADFINTCARYFDQIAPNSDAWNVYKLCLFGICIQLEGYASVMMTRRGFDQGPSTYFALKILRTLAPIYFVVLELGASGFPPYDFIYYTSIDILTSHVRPEDGPSIERAARLLAGMCNLGTLRPSLVERGILVYTLDFFEHIIKLTNTGFIDNFIFPITRLYLAPRAGADIKYVQPILESAHSVLLAYLTKVSGRVEDEMSRHRGEDNTILDRIIPEYTETTLNLFPTVLSSDQLRFALATVLSVVSSTAYLVHNPNMVDRMLILLYQKCIDTPSGLLLPQKPGEEESDKKLTARGVLGSCLIHSIPFIESRQKFIDWLENAKRLLESSGSERAYLYEELWAVISNELSLSLADVGIKWWYQTKL</sequence>